<organism evidence="1 2">
    <name type="scientific">Ruegeria halocynthiae</name>
    <dbReference type="NCBI Taxonomy" id="985054"/>
    <lineage>
        <taxon>Bacteria</taxon>
        <taxon>Pseudomonadati</taxon>
        <taxon>Pseudomonadota</taxon>
        <taxon>Alphaproteobacteria</taxon>
        <taxon>Rhodobacterales</taxon>
        <taxon>Roseobacteraceae</taxon>
        <taxon>Ruegeria</taxon>
    </lineage>
</organism>
<dbReference type="SUPFAM" id="SSF56801">
    <property type="entry name" value="Acetyl-CoA synthetase-like"/>
    <property type="match status" value="1"/>
</dbReference>
<dbReference type="PANTHER" id="PTHR36932:SF1">
    <property type="entry name" value="CAPSULAR POLYSACCHARIDE BIOSYNTHESIS PROTEIN"/>
    <property type="match status" value="1"/>
</dbReference>
<accession>A0A1H3EEV5</accession>
<dbReference type="EMBL" id="FNNP01000011">
    <property type="protein sequence ID" value="SDX77150.1"/>
    <property type="molecule type" value="Genomic_DNA"/>
</dbReference>
<dbReference type="AlphaFoldDB" id="A0A1H3EEV5"/>
<dbReference type="OrthoDB" id="580775at2"/>
<dbReference type="RefSeq" id="WP_074738778.1">
    <property type="nucleotide sequence ID" value="NZ_FNNP01000011.1"/>
</dbReference>
<evidence type="ECO:0000313" key="2">
    <source>
        <dbReference type="Proteomes" id="UP000183400"/>
    </source>
</evidence>
<proteinExistence type="predicted"/>
<evidence type="ECO:0000313" key="1">
    <source>
        <dbReference type="EMBL" id="SDX77150.1"/>
    </source>
</evidence>
<dbReference type="InterPro" id="IPR042099">
    <property type="entry name" value="ANL_N_sf"/>
</dbReference>
<reference evidence="2" key="1">
    <citation type="submission" date="2016-10" db="EMBL/GenBank/DDBJ databases">
        <authorList>
            <person name="Varghese N."/>
            <person name="Submissions S."/>
        </authorList>
    </citation>
    <scope>NUCLEOTIDE SEQUENCE [LARGE SCALE GENOMIC DNA]</scope>
    <source>
        <strain evidence="2">DSM 27839</strain>
    </source>
</reference>
<dbReference type="InterPro" id="IPR053158">
    <property type="entry name" value="CapK_Type1_Caps_Biosynth"/>
</dbReference>
<gene>
    <name evidence="1" type="ORF">SAMN05444358_11131</name>
</gene>
<sequence>MSDLWHIARAFASTRYRSRQSLSRADFLIWQDRALQRWLQRDIPKTRYYSSATSRLDTLPIADKAQMMADFGAFNLGGISAPVGWQHFETSGTIGDISVGASTGTSGNRALYVITPQERLRWLGTILAKALPRFPFQAERVAVILPQSSSLYDTAARANRLELAFFDLKEGMERWSNRLAAFDPTCLVGPPRILRALAEEDIGLTPRIVYSSAETLDPVDRQVIEAGFALKLGQIYMAAEGLFGVSCPHDNIHLAEDTTKFEFEPAGDGLVNPIVSCFQRQYQIMARHRMNDLLRLMPEPCRCGSPLQAVSEIVGRMDDVFVFDADTKPIYFTPDVLRNAVLDADRSIDDFRILRVAERRIELVLPERYKPEQLQTSKAALERLIQARCKGITVSARTARLYPDNHRKLRRVENQWRADPR</sequence>
<dbReference type="Proteomes" id="UP000183400">
    <property type="component" value="Unassembled WGS sequence"/>
</dbReference>
<dbReference type="Gene3D" id="3.40.50.12780">
    <property type="entry name" value="N-terminal domain of ligase-like"/>
    <property type="match status" value="1"/>
</dbReference>
<dbReference type="STRING" id="985054.SAMN05444358_11131"/>
<dbReference type="PANTHER" id="PTHR36932">
    <property type="entry name" value="CAPSULAR POLYSACCHARIDE BIOSYNTHESIS PROTEIN"/>
    <property type="match status" value="1"/>
</dbReference>
<protein>
    <submittedName>
        <fullName evidence="1">Putative adenylate-forming enzyme</fullName>
    </submittedName>
</protein>
<name>A0A1H3EEV5_9RHOB</name>
<keyword evidence="2" id="KW-1185">Reference proteome</keyword>